<proteinExistence type="predicted"/>
<gene>
    <name evidence="1" type="ORF">RC74_15480</name>
</gene>
<dbReference type="STRING" id="1579316.RC74_15480"/>
<dbReference type="Proteomes" id="UP000070371">
    <property type="component" value="Chromosome"/>
</dbReference>
<accession>A0A126V3G7</accession>
<evidence type="ECO:0000313" key="2">
    <source>
        <dbReference type="Proteomes" id="UP000070371"/>
    </source>
</evidence>
<organism evidence="1 2">
    <name type="scientific">Falsihalocynthiibacter arcticus</name>
    <dbReference type="NCBI Taxonomy" id="1579316"/>
    <lineage>
        <taxon>Bacteria</taxon>
        <taxon>Pseudomonadati</taxon>
        <taxon>Pseudomonadota</taxon>
        <taxon>Alphaproteobacteria</taxon>
        <taxon>Rhodobacterales</taxon>
        <taxon>Roseobacteraceae</taxon>
        <taxon>Falsihalocynthiibacter</taxon>
    </lineage>
</organism>
<reference evidence="1 2" key="1">
    <citation type="submission" date="2016-02" db="EMBL/GenBank/DDBJ databases">
        <title>Complete genome sequence of Halocynthiibacter arcticus PAMC 20958t from arctic marine sediment.</title>
        <authorList>
            <person name="Lee Y.M."/>
            <person name="Baek K."/>
            <person name="Lee H.K."/>
            <person name="Shin S.C."/>
        </authorList>
    </citation>
    <scope>NUCLEOTIDE SEQUENCE [LARGE SCALE GENOMIC DNA]</scope>
    <source>
        <strain evidence="1">PAMC 20958</strain>
    </source>
</reference>
<dbReference type="KEGG" id="hat:RC74_15480"/>
<evidence type="ECO:0000313" key="1">
    <source>
        <dbReference type="EMBL" id="AML52485.1"/>
    </source>
</evidence>
<dbReference type="EMBL" id="CP014327">
    <property type="protein sequence ID" value="AML52485.1"/>
    <property type="molecule type" value="Genomic_DNA"/>
</dbReference>
<dbReference type="AlphaFoldDB" id="A0A126V3G7"/>
<keyword evidence="2" id="KW-1185">Reference proteome</keyword>
<protein>
    <submittedName>
        <fullName evidence="1">Uncharacterized protein</fullName>
    </submittedName>
</protein>
<sequence>MPSVEQKSDKLYTGNEQITRSKTEPYFPFGIEKTCGNETPRLKLADVRGRPQQGDISLWETHSKDGNVDRFVVWNEITECGFLIEAVSSDDGKAKIGITPKDGGITVILQDMVVE</sequence>
<name>A0A126V3G7_9RHOB</name>